<dbReference type="InterPro" id="IPR059000">
    <property type="entry name" value="ATPase_P-type_domA"/>
</dbReference>
<evidence type="ECO:0000256" key="14">
    <source>
        <dbReference type="RuleBase" id="RU362082"/>
    </source>
</evidence>
<comment type="similarity">
    <text evidence="2 14">Belongs to the cation transport ATPase (P-type) (TC 3.A.3) family. Type V subfamily.</text>
</comment>
<feature type="transmembrane region" description="Helical" evidence="14">
    <location>
        <begin position="185"/>
        <end position="209"/>
    </location>
</feature>
<dbReference type="SUPFAM" id="SSF81653">
    <property type="entry name" value="Calcium ATPase, transduction domain A"/>
    <property type="match status" value="1"/>
</dbReference>
<evidence type="ECO:0000256" key="11">
    <source>
        <dbReference type="ARBA" id="ARBA00022989"/>
    </source>
</evidence>
<evidence type="ECO:0000313" key="20">
    <source>
        <dbReference type="Proteomes" id="UP000274756"/>
    </source>
</evidence>
<comment type="subcellular location">
    <subcellularLocation>
        <location evidence="1">Late endosome membrane</location>
        <topology evidence="1">Multi-pass membrane protein</topology>
    </subcellularLocation>
    <subcellularLocation>
        <location evidence="14">Membrane</location>
        <topology evidence="14">Multi-pass membrane protein</topology>
    </subcellularLocation>
</comment>
<evidence type="ECO:0000256" key="9">
    <source>
        <dbReference type="ARBA" id="ARBA00022842"/>
    </source>
</evidence>
<keyword evidence="5 14" id="KW-0479">Metal-binding</keyword>
<dbReference type="InterPro" id="IPR018303">
    <property type="entry name" value="ATPase_P-typ_P_site"/>
</dbReference>
<name>A0A0N4UH06_DRAME</name>
<reference evidence="18 20" key="2">
    <citation type="submission" date="2018-11" db="EMBL/GenBank/DDBJ databases">
        <authorList>
            <consortium name="Pathogen Informatics"/>
        </authorList>
    </citation>
    <scope>NUCLEOTIDE SEQUENCE [LARGE SCALE GENOMIC DNA]</scope>
</reference>
<evidence type="ECO:0000256" key="13">
    <source>
        <dbReference type="ARBA" id="ARBA00049360"/>
    </source>
</evidence>
<organism evidence="19 21">
    <name type="scientific">Dracunculus medinensis</name>
    <name type="common">Guinea worm</name>
    <dbReference type="NCBI Taxonomy" id="318479"/>
    <lineage>
        <taxon>Eukaryota</taxon>
        <taxon>Metazoa</taxon>
        <taxon>Ecdysozoa</taxon>
        <taxon>Nematoda</taxon>
        <taxon>Chromadorea</taxon>
        <taxon>Rhabditida</taxon>
        <taxon>Spirurina</taxon>
        <taxon>Dracunculoidea</taxon>
        <taxon>Dracunculidae</taxon>
        <taxon>Dracunculus</taxon>
    </lineage>
</organism>
<dbReference type="STRING" id="318479.A0A0N4UH06"/>
<dbReference type="Pfam" id="PF13246">
    <property type="entry name" value="Cation_ATPase"/>
    <property type="match status" value="1"/>
</dbReference>
<keyword evidence="10 14" id="KW-1278">Translocase</keyword>
<feature type="transmembrane region" description="Helical" evidence="14">
    <location>
        <begin position="425"/>
        <end position="445"/>
    </location>
</feature>
<evidence type="ECO:0000259" key="16">
    <source>
        <dbReference type="Pfam" id="PF00690"/>
    </source>
</evidence>
<evidence type="ECO:0000313" key="21">
    <source>
        <dbReference type="WBParaSite" id="DME_0000679801-mRNA-1"/>
    </source>
</evidence>
<dbReference type="GO" id="GO:0031902">
    <property type="term" value="C:late endosome membrane"/>
    <property type="evidence" value="ECO:0007669"/>
    <property type="project" value="UniProtKB-SubCell"/>
</dbReference>
<dbReference type="SUPFAM" id="SSF81660">
    <property type="entry name" value="Metal cation-transporting ATPase, ATP-binding domain N"/>
    <property type="match status" value="1"/>
</dbReference>
<reference evidence="21" key="1">
    <citation type="submission" date="2017-02" db="UniProtKB">
        <authorList>
            <consortium name="WormBaseParasite"/>
        </authorList>
    </citation>
    <scope>IDENTIFICATION</scope>
</reference>
<dbReference type="WBParaSite" id="DME_0000679801-mRNA-1">
    <property type="protein sequence ID" value="DME_0000679801-mRNA-1"/>
    <property type="gene ID" value="DME_0000679801"/>
</dbReference>
<feature type="transmembrane region" description="Helical" evidence="14">
    <location>
        <begin position="386"/>
        <end position="410"/>
    </location>
</feature>
<dbReference type="EC" id="7.2.2.-" evidence="14"/>
<evidence type="ECO:0000256" key="1">
    <source>
        <dbReference type="ARBA" id="ARBA00004107"/>
    </source>
</evidence>
<dbReference type="GO" id="GO:0046872">
    <property type="term" value="F:metal ion binding"/>
    <property type="evidence" value="ECO:0007669"/>
    <property type="project" value="UniProtKB-UniRule"/>
</dbReference>
<dbReference type="Gene3D" id="2.70.150.10">
    <property type="entry name" value="Calcium-transporting ATPase, cytoplasmic transduction domain A"/>
    <property type="match status" value="1"/>
</dbReference>
<dbReference type="InterPro" id="IPR006544">
    <property type="entry name" value="P-type_TPase_V"/>
</dbReference>
<accession>A0A0N4UH06</accession>
<dbReference type="InterPro" id="IPR008250">
    <property type="entry name" value="ATPase_P-typ_transduc_dom_A_sf"/>
</dbReference>
<protein>
    <recommendedName>
        <fullName evidence="14">Cation-transporting ATPase</fullName>
        <ecNumber evidence="14">7.2.2.-</ecNumber>
    </recommendedName>
</protein>
<dbReference type="InterPro" id="IPR047819">
    <property type="entry name" value="P5A-ATPase_N"/>
</dbReference>
<evidence type="ECO:0000256" key="2">
    <source>
        <dbReference type="ARBA" id="ARBA00006000"/>
    </source>
</evidence>
<keyword evidence="12 14" id="KW-0472">Membrane</keyword>
<evidence type="ECO:0000256" key="7">
    <source>
        <dbReference type="ARBA" id="ARBA00022753"/>
    </source>
</evidence>
<dbReference type="Pfam" id="PF12409">
    <property type="entry name" value="P5-ATPase"/>
    <property type="match status" value="1"/>
</dbReference>
<dbReference type="GO" id="GO:0015203">
    <property type="term" value="F:polyamine transmembrane transporter activity"/>
    <property type="evidence" value="ECO:0007669"/>
    <property type="project" value="TreeGrafter"/>
</dbReference>
<dbReference type="PRINTS" id="PR00119">
    <property type="entry name" value="CATATPASE"/>
</dbReference>
<evidence type="ECO:0000256" key="6">
    <source>
        <dbReference type="ARBA" id="ARBA00022741"/>
    </source>
</evidence>
<dbReference type="NCBIfam" id="TIGR01494">
    <property type="entry name" value="ATPase_P-type"/>
    <property type="match status" value="1"/>
</dbReference>
<dbReference type="SUPFAM" id="SSF81665">
    <property type="entry name" value="Calcium ATPase, transmembrane domain M"/>
    <property type="match status" value="1"/>
</dbReference>
<dbReference type="PROSITE" id="PS00154">
    <property type="entry name" value="ATPASE_E1_E2"/>
    <property type="match status" value="1"/>
</dbReference>
<evidence type="ECO:0000313" key="19">
    <source>
        <dbReference type="Proteomes" id="UP000038040"/>
    </source>
</evidence>
<keyword evidence="9 14" id="KW-0460">Magnesium</keyword>
<evidence type="ECO:0000256" key="5">
    <source>
        <dbReference type="ARBA" id="ARBA00022723"/>
    </source>
</evidence>
<keyword evidence="11 14" id="KW-1133">Transmembrane helix</keyword>
<comment type="catalytic activity">
    <reaction evidence="13 14">
        <text>ATP + H2O = ADP + phosphate + H(+)</text>
        <dbReference type="Rhea" id="RHEA:13065"/>
        <dbReference type="ChEBI" id="CHEBI:15377"/>
        <dbReference type="ChEBI" id="CHEBI:15378"/>
        <dbReference type="ChEBI" id="CHEBI:30616"/>
        <dbReference type="ChEBI" id="CHEBI:43474"/>
        <dbReference type="ChEBI" id="CHEBI:456216"/>
    </reaction>
</comment>
<proteinExistence type="inferred from homology"/>
<feature type="domain" description="P5B-type ATPase N-terminal" evidence="17">
    <location>
        <begin position="23"/>
        <end position="96"/>
    </location>
</feature>
<evidence type="ECO:0000256" key="8">
    <source>
        <dbReference type="ARBA" id="ARBA00022840"/>
    </source>
</evidence>
<gene>
    <name evidence="18" type="ORF">DME_LOCUS1412</name>
</gene>
<evidence type="ECO:0000256" key="4">
    <source>
        <dbReference type="ARBA" id="ARBA00022692"/>
    </source>
</evidence>
<dbReference type="InterPro" id="IPR023298">
    <property type="entry name" value="ATPase_P-typ_TM_dom_sf"/>
</dbReference>
<dbReference type="GO" id="GO:0019829">
    <property type="term" value="F:ATPase-coupled monoatomic cation transmembrane transporter activity"/>
    <property type="evidence" value="ECO:0007669"/>
    <property type="project" value="UniProtKB-UniRule"/>
</dbReference>
<keyword evidence="20" id="KW-1185">Reference proteome</keyword>
<dbReference type="GO" id="GO:0140358">
    <property type="term" value="F:P-type transmembrane transporter activity"/>
    <property type="evidence" value="ECO:0007669"/>
    <property type="project" value="InterPro"/>
</dbReference>
<dbReference type="Gene3D" id="3.40.1110.10">
    <property type="entry name" value="Calcium-transporting ATPase, cytoplasmic domain N"/>
    <property type="match status" value="1"/>
</dbReference>
<evidence type="ECO:0000259" key="17">
    <source>
        <dbReference type="Pfam" id="PF12409"/>
    </source>
</evidence>
<keyword evidence="4 14" id="KW-0812">Transmembrane</keyword>
<dbReference type="GO" id="GO:0006874">
    <property type="term" value="P:intracellular calcium ion homeostasis"/>
    <property type="evidence" value="ECO:0007669"/>
    <property type="project" value="TreeGrafter"/>
</dbReference>
<dbReference type="PANTHER" id="PTHR45630">
    <property type="entry name" value="CATION-TRANSPORTING ATPASE-RELATED"/>
    <property type="match status" value="1"/>
</dbReference>
<dbReference type="EMBL" id="UYYG01000021">
    <property type="protein sequence ID" value="VDN51439.1"/>
    <property type="molecule type" value="Genomic_DNA"/>
</dbReference>
<feature type="transmembrane region" description="Helical" evidence="14">
    <location>
        <begin position="39"/>
        <end position="56"/>
    </location>
</feature>
<feature type="transmembrane region" description="Helical" evidence="14">
    <location>
        <begin position="215"/>
        <end position="233"/>
    </location>
</feature>
<keyword evidence="7" id="KW-0967">Endosome</keyword>
<dbReference type="NCBIfam" id="TIGR01657">
    <property type="entry name" value="P-ATPase-V"/>
    <property type="match status" value="1"/>
</dbReference>
<dbReference type="Pfam" id="PF00122">
    <property type="entry name" value="E1-E2_ATPase"/>
    <property type="match status" value="1"/>
</dbReference>
<dbReference type="Pfam" id="PF00690">
    <property type="entry name" value="Cation_ATPase_N"/>
    <property type="match status" value="1"/>
</dbReference>
<evidence type="ECO:0000256" key="12">
    <source>
        <dbReference type="ARBA" id="ARBA00023136"/>
    </source>
</evidence>
<dbReference type="Gene3D" id="1.20.1110.10">
    <property type="entry name" value="Calcium-transporting ATPase, transmembrane domain"/>
    <property type="match status" value="1"/>
</dbReference>
<evidence type="ECO:0000313" key="18">
    <source>
        <dbReference type="EMBL" id="VDN51439.1"/>
    </source>
</evidence>
<dbReference type="InterPro" id="IPR004014">
    <property type="entry name" value="ATPase_P-typ_cation-transptr_N"/>
</dbReference>
<sequence>MNQIGFGAAVPPDKNYAQLVDGDDVIHIFGYRTSASKTVLTWILTILTFGLFRLLLHWCPNLLMWCTSSSCSLHVADYVFVRDSHMNVTSRPIHVLRSGDGDYIAVPIGGFRITNVHMLRYFTYKKLKYIWYAEEMRFIEISSFDDEVDFTFFHSLVECGFSSTDVLKRRKIYGKNFIQIKPKPLFLLLFREVLTPFYLFQIFSVTVWFMDDYEIYASVIVIMSMVSIALDMYQTRKQEKGLMNMVHTSGIVEVVRNGGRMEQVGSDELVPGDVILIPSHGCKMHCDAVLMNGTAIVNESMLTGESVPVTKVALPEVDDECINLFTIKEHSRHTLFCGTQVLQTRYYSGKRVKAIVLRTAYSTLKGQLVRSIMYPKPVDFRFTKDLFKFVGFLACIATIGSIYTLVVMIYRGSYLRPIIIRSLDIVTIVIPPALPAAMSIGILAAQIRLRKKQIFCISPSTINTCGAINTVCFDKTGTLTEDGLDFHCLRPVNRFGIKPYFEGEIDTFNSIKLIQYGELIKAISCCHSLTRIHDKLCGDPLDIILFKNTGWYLDENICSKIDETDRFDLLQPTVIRSSSDHTSFFGEIELSIIRQFTFSSSLQRMSVIVHNPKEESRSMSIYCKGSPEIIASLCRRNTIPENYTNVINEYAQHGYRLIAIAYKELCISFAKSQRVKRESVECDLELLGIIIMENRLKPQTIGVINQLNKYLF</sequence>
<evidence type="ECO:0000256" key="10">
    <source>
        <dbReference type="ARBA" id="ARBA00022967"/>
    </source>
</evidence>
<keyword evidence="3" id="KW-0597">Phosphoprotein</keyword>
<dbReference type="FunFam" id="3.40.1110.10:FF:000026">
    <property type="entry name" value="Cation-transporting ATPase"/>
    <property type="match status" value="1"/>
</dbReference>
<evidence type="ECO:0000256" key="3">
    <source>
        <dbReference type="ARBA" id="ARBA00022553"/>
    </source>
</evidence>
<dbReference type="Proteomes" id="UP000274756">
    <property type="component" value="Unassembled WGS sequence"/>
</dbReference>
<dbReference type="AlphaFoldDB" id="A0A0N4UH06"/>
<feature type="domain" description="P-type ATPase A" evidence="15">
    <location>
        <begin position="251"/>
        <end position="372"/>
    </location>
</feature>
<feature type="domain" description="Cation-transporting P-type ATPase N-terminal" evidence="16">
    <location>
        <begin position="157"/>
        <end position="208"/>
    </location>
</feature>
<comment type="caution">
    <text evidence="14">Lacks conserved residue(s) required for the propagation of feature annotation.</text>
</comment>
<dbReference type="FunFam" id="1.20.1110.10:FF:000023">
    <property type="entry name" value="Cation-transporting ATPase"/>
    <property type="match status" value="1"/>
</dbReference>
<keyword evidence="6 14" id="KW-0547">Nucleotide-binding</keyword>
<dbReference type="InterPro" id="IPR023299">
    <property type="entry name" value="ATPase_P-typ_cyto_dom_N"/>
</dbReference>
<keyword evidence="8 14" id="KW-0067">ATP-binding</keyword>
<dbReference type="OrthoDB" id="48943at2759"/>
<dbReference type="InterPro" id="IPR001757">
    <property type="entry name" value="P_typ_ATPase"/>
</dbReference>
<dbReference type="GO" id="GO:0016887">
    <property type="term" value="F:ATP hydrolysis activity"/>
    <property type="evidence" value="ECO:0007669"/>
    <property type="project" value="InterPro"/>
</dbReference>
<evidence type="ECO:0000259" key="15">
    <source>
        <dbReference type="Pfam" id="PF00122"/>
    </source>
</evidence>
<dbReference type="GO" id="GO:0005524">
    <property type="term" value="F:ATP binding"/>
    <property type="evidence" value="ECO:0007669"/>
    <property type="project" value="UniProtKB-UniRule"/>
</dbReference>
<dbReference type="Proteomes" id="UP000038040">
    <property type="component" value="Unplaced"/>
</dbReference>
<dbReference type="PANTHER" id="PTHR45630:SF8">
    <property type="entry name" value="CATION-TRANSPORTING ATPASE"/>
    <property type="match status" value="1"/>
</dbReference>